<accession>A0A8J6PEB5</accession>
<dbReference type="PROSITE" id="PS51186">
    <property type="entry name" value="GNAT"/>
    <property type="match status" value="1"/>
</dbReference>
<reference evidence="2" key="1">
    <citation type="submission" date="2020-09" db="EMBL/GenBank/DDBJ databases">
        <title>Taishania pollutisoli gen. nov., sp. nov., Isolated from Tetrabromobisphenol A-Contaminated Soil.</title>
        <authorList>
            <person name="Chen Q."/>
        </authorList>
    </citation>
    <scope>NUCLEOTIDE SEQUENCE</scope>
    <source>
        <strain evidence="2">CZZ-1</strain>
    </source>
</reference>
<dbReference type="Gene3D" id="3.40.630.30">
    <property type="match status" value="1"/>
</dbReference>
<gene>
    <name evidence="2" type="ORF">H9Y05_14855</name>
</gene>
<name>A0A8J6PEB5_9FLAO</name>
<dbReference type="CDD" id="cd04301">
    <property type="entry name" value="NAT_SF"/>
    <property type="match status" value="1"/>
</dbReference>
<evidence type="ECO:0000313" key="3">
    <source>
        <dbReference type="Proteomes" id="UP000652681"/>
    </source>
</evidence>
<comment type="caution">
    <text evidence="2">The sequence shown here is derived from an EMBL/GenBank/DDBJ whole genome shotgun (WGS) entry which is preliminary data.</text>
</comment>
<dbReference type="InterPro" id="IPR000182">
    <property type="entry name" value="GNAT_dom"/>
</dbReference>
<evidence type="ECO:0000259" key="1">
    <source>
        <dbReference type="PROSITE" id="PS51186"/>
    </source>
</evidence>
<dbReference type="PANTHER" id="PTHR43415">
    <property type="entry name" value="SPERMIDINE N(1)-ACETYLTRANSFERASE"/>
    <property type="match status" value="1"/>
</dbReference>
<organism evidence="2 3">
    <name type="scientific">Taishania pollutisoli</name>
    <dbReference type="NCBI Taxonomy" id="2766479"/>
    <lineage>
        <taxon>Bacteria</taxon>
        <taxon>Pseudomonadati</taxon>
        <taxon>Bacteroidota</taxon>
        <taxon>Flavobacteriia</taxon>
        <taxon>Flavobacteriales</taxon>
        <taxon>Crocinitomicaceae</taxon>
        <taxon>Taishania</taxon>
    </lineage>
</organism>
<feature type="domain" description="N-acetyltransferase" evidence="1">
    <location>
        <begin position="7"/>
        <end position="164"/>
    </location>
</feature>
<protein>
    <submittedName>
        <fullName evidence="2">GNAT family N-acetyltransferase</fullName>
    </submittedName>
</protein>
<dbReference type="Pfam" id="PF13302">
    <property type="entry name" value="Acetyltransf_3"/>
    <property type="match status" value="1"/>
</dbReference>
<evidence type="ECO:0000313" key="2">
    <source>
        <dbReference type="EMBL" id="MBC9813752.1"/>
    </source>
</evidence>
<dbReference type="EMBL" id="JACVEL010000014">
    <property type="protein sequence ID" value="MBC9813752.1"/>
    <property type="molecule type" value="Genomic_DNA"/>
</dbReference>
<dbReference type="InterPro" id="IPR016181">
    <property type="entry name" value="Acyl_CoA_acyltransferase"/>
</dbReference>
<dbReference type="AlphaFoldDB" id="A0A8J6PEB5"/>
<keyword evidence="3" id="KW-1185">Reference proteome</keyword>
<dbReference type="GO" id="GO:0016747">
    <property type="term" value="F:acyltransferase activity, transferring groups other than amino-acyl groups"/>
    <property type="evidence" value="ECO:0007669"/>
    <property type="project" value="InterPro"/>
</dbReference>
<proteinExistence type="predicted"/>
<dbReference type="RefSeq" id="WP_163492884.1">
    <property type="nucleotide sequence ID" value="NZ_JACVEL010000014.1"/>
</dbReference>
<sequence length="165" mass="19004">MWKSTNIFLRPVTLIDLQTLLEWENNPDNWEISGTTAPFSEEEMIDFIIEQADYKATRQLRLMICMNEQLIPVGAIDLFEIDEDQRTAGVGILIHDPQHRKKGYATEALELVKQMARSELNLSTLYCSIQPHNDSSLRLFKRCGFLITSTGEELVHYRVDLSDEA</sequence>
<dbReference type="Proteomes" id="UP000652681">
    <property type="component" value="Unassembled WGS sequence"/>
</dbReference>
<dbReference type="PANTHER" id="PTHR43415:SF3">
    <property type="entry name" value="GNAT-FAMILY ACETYLTRANSFERASE"/>
    <property type="match status" value="1"/>
</dbReference>
<dbReference type="SUPFAM" id="SSF55729">
    <property type="entry name" value="Acyl-CoA N-acyltransferases (Nat)"/>
    <property type="match status" value="1"/>
</dbReference>